<dbReference type="PROSITE" id="PS51285">
    <property type="entry name" value="AGC_KINASE_CTER"/>
    <property type="match status" value="1"/>
</dbReference>
<dbReference type="InterPro" id="IPR017892">
    <property type="entry name" value="Pkinase_C"/>
</dbReference>
<dbReference type="FunFam" id="3.30.200.20:FF:001055">
    <property type="entry name" value="Serine/threonine-protein kinase MRCK beta"/>
    <property type="match status" value="1"/>
</dbReference>
<dbReference type="GO" id="GO:0005856">
    <property type="term" value="C:cytoskeleton"/>
    <property type="evidence" value="ECO:0007669"/>
    <property type="project" value="TreeGrafter"/>
</dbReference>
<dbReference type="InterPro" id="IPR050839">
    <property type="entry name" value="Rho-assoc_Ser/Thr_Kinase"/>
</dbReference>
<evidence type="ECO:0000256" key="12">
    <source>
        <dbReference type="ARBA" id="ARBA00048679"/>
    </source>
</evidence>
<evidence type="ECO:0000313" key="17">
    <source>
        <dbReference type="EMBL" id="ELU12541.1"/>
    </source>
</evidence>
<evidence type="ECO:0000256" key="1">
    <source>
        <dbReference type="ARBA" id="ARBA00005719"/>
    </source>
</evidence>
<dbReference type="GO" id="GO:0005524">
    <property type="term" value="F:ATP binding"/>
    <property type="evidence" value="ECO:0007669"/>
    <property type="project" value="UniProtKB-UniRule"/>
</dbReference>
<reference evidence="17 19" key="2">
    <citation type="journal article" date="2013" name="Nature">
        <title>Insights into bilaterian evolution from three spiralian genomes.</title>
        <authorList>
            <person name="Simakov O."/>
            <person name="Marletaz F."/>
            <person name="Cho S.J."/>
            <person name="Edsinger-Gonzales E."/>
            <person name="Havlak P."/>
            <person name="Hellsten U."/>
            <person name="Kuo D.H."/>
            <person name="Larsson T."/>
            <person name="Lv J."/>
            <person name="Arendt D."/>
            <person name="Savage R."/>
            <person name="Osoegawa K."/>
            <person name="de Jong P."/>
            <person name="Grimwood J."/>
            <person name="Chapman J.A."/>
            <person name="Shapiro H."/>
            <person name="Aerts A."/>
            <person name="Otillar R.P."/>
            <person name="Terry A.Y."/>
            <person name="Boore J.L."/>
            <person name="Grigoriev I.V."/>
            <person name="Lindberg D.R."/>
            <person name="Seaver E.C."/>
            <person name="Weisblat D.A."/>
            <person name="Putnam N.H."/>
            <person name="Rokhsar D.S."/>
        </authorList>
    </citation>
    <scope>NUCLEOTIDE SEQUENCE</scope>
    <source>
        <strain evidence="17 19">I ESC-2004</strain>
    </source>
</reference>
<dbReference type="STRING" id="283909.R7V844"/>
<comment type="catalytic activity">
    <reaction evidence="11">
        <text>L-threonyl-[protein] + ATP = O-phospho-L-threonyl-[protein] + ADP + H(+)</text>
        <dbReference type="Rhea" id="RHEA:46608"/>
        <dbReference type="Rhea" id="RHEA-COMP:11060"/>
        <dbReference type="Rhea" id="RHEA-COMP:11605"/>
        <dbReference type="ChEBI" id="CHEBI:15378"/>
        <dbReference type="ChEBI" id="CHEBI:30013"/>
        <dbReference type="ChEBI" id="CHEBI:30616"/>
        <dbReference type="ChEBI" id="CHEBI:61977"/>
        <dbReference type="ChEBI" id="CHEBI:456216"/>
        <dbReference type="EC" id="2.7.11.1"/>
    </reaction>
</comment>
<dbReference type="GO" id="GO:0005737">
    <property type="term" value="C:cytoplasm"/>
    <property type="evidence" value="ECO:0007669"/>
    <property type="project" value="TreeGrafter"/>
</dbReference>
<feature type="coiled-coil region" evidence="14">
    <location>
        <begin position="428"/>
        <end position="707"/>
    </location>
</feature>
<dbReference type="InterPro" id="IPR000719">
    <property type="entry name" value="Prot_kinase_dom"/>
</dbReference>
<dbReference type="SUPFAM" id="SSF56112">
    <property type="entry name" value="Protein kinase-like (PK-like)"/>
    <property type="match status" value="1"/>
</dbReference>
<evidence type="ECO:0000256" key="8">
    <source>
        <dbReference type="ARBA" id="ARBA00022777"/>
    </source>
</evidence>
<dbReference type="InterPro" id="IPR031597">
    <property type="entry name" value="KELK"/>
</dbReference>
<evidence type="ECO:0000256" key="11">
    <source>
        <dbReference type="ARBA" id="ARBA00047899"/>
    </source>
</evidence>
<dbReference type="Pfam" id="PF00433">
    <property type="entry name" value="Pkinase_C"/>
    <property type="match status" value="1"/>
</dbReference>
<evidence type="ECO:0000256" key="9">
    <source>
        <dbReference type="ARBA" id="ARBA00022840"/>
    </source>
</evidence>
<keyword evidence="19" id="KW-1185">Reference proteome</keyword>
<dbReference type="Pfam" id="PF00069">
    <property type="entry name" value="Pkinase"/>
    <property type="match status" value="1"/>
</dbReference>
<evidence type="ECO:0000259" key="16">
    <source>
        <dbReference type="PROSITE" id="PS51285"/>
    </source>
</evidence>
<organism evidence="17">
    <name type="scientific">Capitella teleta</name>
    <name type="common">Polychaete worm</name>
    <dbReference type="NCBI Taxonomy" id="283909"/>
    <lineage>
        <taxon>Eukaryota</taxon>
        <taxon>Metazoa</taxon>
        <taxon>Spiralia</taxon>
        <taxon>Lophotrochozoa</taxon>
        <taxon>Annelida</taxon>
        <taxon>Polychaeta</taxon>
        <taxon>Sedentaria</taxon>
        <taxon>Scolecida</taxon>
        <taxon>Capitellidae</taxon>
        <taxon>Capitella</taxon>
    </lineage>
</organism>
<dbReference type="EMBL" id="AMQN01005364">
    <property type="status" value="NOT_ANNOTATED_CDS"/>
    <property type="molecule type" value="Genomic_DNA"/>
</dbReference>
<reference evidence="18" key="3">
    <citation type="submission" date="2015-06" db="UniProtKB">
        <authorList>
            <consortium name="EnsemblMetazoa"/>
        </authorList>
    </citation>
    <scope>IDENTIFICATION</scope>
</reference>
<keyword evidence="8" id="KW-0418">Kinase</keyword>
<dbReference type="EC" id="2.7.11.1" evidence="2"/>
<keyword evidence="9 13" id="KW-0067">ATP-binding</keyword>
<dbReference type="GO" id="GO:0031032">
    <property type="term" value="P:actomyosin structure organization"/>
    <property type="evidence" value="ECO:0007669"/>
    <property type="project" value="TreeGrafter"/>
</dbReference>
<accession>R7V844</accession>
<dbReference type="Gene3D" id="3.30.200.20">
    <property type="entry name" value="Phosphorylase Kinase, domain 1"/>
    <property type="match status" value="1"/>
</dbReference>
<dbReference type="OMA" id="RVERACI"/>
<evidence type="ECO:0000256" key="14">
    <source>
        <dbReference type="SAM" id="Coils"/>
    </source>
</evidence>
<dbReference type="PANTHER" id="PTHR22988">
    <property type="entry name" value="MYOTONIC DYSTROPHY S/T KINASE-RELATED"/>
    <property type="match status" value="1"/>
</dbReference>
<protein>
    <recommendedName>
        <fullName evidence="2">non-specific serine/threonine protein kinase</fullName>
        <ecNumber evidence="2">2.7.11.1</ecNumber>
    </recommendedName>
</protein>
<dbReference type="PROSITE" id="PS50011">
    <property type="entry name" value="PROTEIN_KINASE_DOM"/>
    <property type="match status" value="1"/>
</dbReference>
<keyword evidence="3" id="KW-0723">Serine/threonine-protein kinase</keyword>
<dbReference type="SMART" id="SM00220">
    <property type="entry name" value="S_TKc"/>
    <property type="match status" value="1"/>
</dbReference>
<dbReference type="GO" id="GO:0004674">
    <property type="term" value="F:protein serine/threonine kinase activity"/>
    <property type="evidence" value="ECO:0007669"/>
    <property type="project" value="UniProtKB-KW"/>
</dbReference>
<evidence type="ECO:0000256" key="5">
    <source>
        <dbReference type="ARBA" id="ARBA00022679"/>
    </source>
</evidence>
<dbReference type="PROSITE" id="PS00107">
    <property type="entry name" value="PROTEIN_KINASE_ATP"/>
    <property type="match status" value="1"/>
</dbReference>
<gene>
    <name evidence="17" type="ORF">CAPTEDRAFT_117931</name>
</gene>
<evidence type="ECO:0000313" key="18">
    <source>
        <dbReference type="EnsemblMetazoa" id="CapteP117931"/>
    </source>
</evidence>
<dbReference type="EMBL" id="KB295847">
    <property type="protein sequence ID" value="ELU12541.1"/>
    <property type="molecule type" value="Genomic_DNA"/>
</dbReference>
<dbReference type="PROSITE" id="PS00108">
    <property type="entry name" value="PROTEIN_KINASE_ST"/>
    <property type="match status" value="1"/>
</dbReference>
<dbReference type="InterPro" id="IPR017441">
    <property type="entry name" value="Protein_kinase_ATP_BS"/>
</dbReference>
<evidence type="ECO:0000256" key="13">
    <source>
        <dbReference type="PROSITE-ProRule" id="PRU10141"/>
    </source>
</evidence>
<dbReference type="InterPro" id="IPR011009">
    <property type="entry name" value="Kinase-like_dom_sf"/>
</dbReference>
<keyword evidence="5" id="KW-0808">Transferase</keyword>
<feature type="domain" description="AGC-kinase C-terminal" evidence="16">
    <location>
        <begin position="345"/>
        <end position="415"/>
    </location>
</feature>
<dbReference type="Gene3D" id="1.10.510.10">
    <property type="entry name" value="Transferase(Phosphotransferase) domain 1"/>
    <property type="match status" value="1"/>
</dbReference>
<dbReference type="FunFam" id="1.10.510.10:FF:000014">
    <property type="entry name" value="Non-specific serine/threonine protein kinase"/>
    <property type="match status" value="1"/>
</dbReference>
<dbReference type="CDD" id="cd05597">
    <property type="entry name" value="STKc_DMPK_like"/>
    <property type="match status" value="1"/>
</dbReference>
<evidence type="ECO:0000256" key="7">
    <source>
        <dbReference type="ARBA" id="ARBA00022741"/>
    </source>
</evidence>
<comment type="catalytic activity">
    <reaction evidence="12">
        <text>L-seryl-[protein] + ATP = O-phospho-L-seryl-[protein] + ADP + H(+)</text>
        <dbReference type="Rhea" id="RHEA:17989"/>
        <dbReference type="Rhea" id="RHEA-COMP:9863"/>
        <dbReference type="Rhea" id="RHEA-COMP:11604"/>
        <dbReference type="ChEBI" id="CHEBI:15378"/>
        <dbReference type="ChEBI" id="CHEBI:29999"/>
        <dbReference type="ChEBI" id="CHEBI:30616"/>
        <dbReference type="ChEBI" id="CHEBI:83421"/>
        <dbReference type="ChEBI" id="CHEBI:456216"/>
        <dbReference type="EC" id="2.7.11.1"/>
    </reaction>
</comment>
<dbReference type="GO" id="GO:0046872">
    <property type="term" value="F:metal ion binding"/>
    <property type="evidence" value="ECO:0007669"/>
    <property type="project" value="UniProtKB-KW"/>
</dbReference>
<dbReference type="OrthoDB" id="2156623at2759"/>
<dbReference type="EnsemblMetazoa" id="CapteT117931">
    <property type="protein sequence ID" value="CapteP117931"/>
    <property type="gene ID" value="CapteG117931"/>
</dbReference>
<dbReference type="AlphaFoldDB" id="R7V844"/>
<dbReference type="InterPro" id="IPR000961">
    <property type="entry name" value="AGC-kinase_C"/>
</dbReference>
<sequence>MAAAKVRLRELESLFLGGVQQSGGDAFSLETLLDALIVLYDECCSSTLRREKNVCEFVNFARPVVNRVKELRLHRDDFETLKVIGRGAFGEVAVVKLRSTEEIYAMKILNKWEMLKRAETACIQEERDVLVNGDKRWITNLHYAFQDDDYLYLVMDYYCGGDLLTLLSKFEDRLPEEMAKFYIAEMVLAIDSIHTLHYVHRDVKPDNILIDRSGHIVLADFGSCLRLNEDGMVQSSVAVGTPDYISPEILRAMEDGHGRYGPECDWWSLGVCMYEMLYGEPPFYAESLVETYGKIMNHENNLRFPDDVQDVSEAAQDLICRLITVQERRLGQNGISDFSQHPFFEGIDWDSLRQCEAPYVPEVTSASDTSNFDVDDSDFRPNESIPPTTSSAFTGHHLPFVGFSFTQDSVLSDLGVLSEVGSSMGGHMTDLARTIQNLEQENRDLANKLKEASQPLQYGSVDDAPGAPAGLESELKRLQEENGALQRKITELASMDDGYKQQEVESVDPKKMRSLEKSNRALKQEAQDAHKELDEMQMKLKGQTKELKDAMLQRKVAVDEFTDLNEKLADLRTQKQKLSRQMRDRDEELDEQRLKMDALRQELRKADKAKRELQTSLEEAHNEVIREKKLRERSESYVHEMEQRTGSSGSLDNAQAELQRLKAELDHKEMEHENRLSTVEGRLHSDIQQLTQQLHDLEAAHATLQGDVDARLEVAHHQGLLDKEQEMMTIQNHLEQERMVMEQDCANALRQLTLVRYLAWIGSVIYIDLYTE</sequence>
<evidence type="ECO:0000259" key="15">
    <source>
        <dbReference type="PROSITE" id="PS50011"/>
    </source>
</evidence>
<dbReference type="SMART" id="SM00133">
    <property type="entry name" value="S_TK_X"/>
    <property type="match status" value="1"/>
</dbReference>
<keyword evidence="4" id="KW-0597">Phosphoprotein</keyword>
<reference evidence="19" key="1">
    <citation type="submission" date="2012-12" db="EMBL/GenBank/DDBJ databases">
        <authorList>
            <person name="Hellsten U."/>
            <person name="Grimwood J."/>
            <person name="Chapman J.A."/>
            <person name="Shapiro H."/>
            <person name="Aerts A."/>
            <person name="Otillar R.P."/>
            <person name="Terry A.Y."/>
            <person name="Boore J.L."/>
            <person name="Simakov O."/>
            <person name="Marletaz F."/>
            <person name="Cho S.-J."/>
            <person name="Edsinger-Gonzales E."/>
            <person name="Havlak P."/>
            <person name="Kuo D.-H."/>
            <person name="Larsson T."/>
            <person name="Lv J."/>
            <person name="Arendt D."/>
            <person name="Savage R."/>
            <person name="Osoegawa K."/>
            <person name="de Jong P."/>
            <person name="Lindberg D.R."/>
            <person name="Seaver E.C."/>
            <person name="Weisblat D.A."/>
            <person name="Putnam N.H."/>
            <person name="Grigoriev I.V."/>
            <person name="Rokhsar D.S."/>
        </authorList>
    </citation>
    <scope>NUCLEOTIDE SEQUENCE</scope>
    <source>
        <strain evidence="19">I ESC-2004</strain>
    </source>
</reference>
<evidence type="ECO:0000256" key="6">
    <source>
        <dbReference type="ARBA" id="ARBA00022723"/>
    </source>
</evidence>
<dbReference type="PANTHER" id="PTHR22988:SF66">
    <property type="entry name" value="SERINE_THREONINE-PROTEIN KINASE GENGHIS KHAN"/>
    <property type="match status" value="1"/>
</dbReference>
<dbReference type="HOGENOM" id="CLU_000288_140_4_1"/>
<evidence type="ECO:0000313" key="19">
    <source>
        <dbReference type="Proteomes" id="UP000014760"/>
    </source>
</evidence>
<comment type="similarity">
    <text evidence="1">Belongs to the protein kinase superfamily. AGC Ser/Thr protein kinase family. DMPK subfamily.</text>
</comment>
<keyword evidence="10 14" id="KW-0175">Coiled coil</keyword>
<evidence type="ECO:0000256" key="10">
    <source>
        <dbReference type="ARBA" id="ARBA00023054"/>
    </source>
</evidence>
<evidence type="ECO:0000256" key="3">
    <source>
        <dbReference type="ARBA" id="ARBA00022527"/>
    </source>
</evidence>
<keyword evidence="7 13" id="KW-0547">Nucleotide-binding</keyword>
<proteinExistence type="inferred from homology"/>
<feature type="domain" description="Protein kinase" evidence="15">
    <location>
        <begin position="78"/>
        <end position="344"/>
    </location>
</feature>
<evidence type="ECO:0000256" key="4">
    <source>
        <dbReference type="ARBA" id="ARBA00022553"/>
    </source>
</evidence>
<dbReference type="Pfam" id="PF15796">
    <property type="entry name" value="KELK"/>
    <property type="match status" value="1"/>
</dbReference>
<evidence type="ECO:0000256" key="2">
    <source>
        <dbReference type="ARBA" id="ARBA00012513"/>
    </source>
</evidence>
<name>R7V844_CAPTE</name>
<keyword evidence="6" id="KW-0479">Metal-binding</keyword>
<dbReference type="InterPro" id="IPR008271">
    <property type="entry name" value="Ser/Thr_kinase_AS"/>
</dbReference>
<feature type="binding site" evidence="13">
    <location>
        <position position="107"/>
    </location>
    <ligand>
        <name>ATP</name>
        <dbReference type="ChEBI" id="CHEBI:30616"/>
    </ligand>
</feature>
<dbReference type="Proteomes" id="UP000014760">
    <property type="component" value="Unassembled WGS sequence"/>
</dbReference>